<name>A0ABT3FYV1_9BACT</name>
<evidence type="ECO:0000313" key="5">
    <source>
        <dbReference type="Proteomes" id="UP001165653"/>
    </source>
</evidence>
<keyword evidence="2" id="KW-0732">Signal</keyword>
<dbReference type="InterPro" id="IPR029021">
    <property type="entry name" value="Prot-tyrosine_phosphatase-like"/>
</dbReference>
<feature type="chain" id="PRO_5046232221" evidence="2">
    <location>
        <begin position="20"/>
        <end position="182"/>
    </location>
</feature>
<dbReference type="PANTHER" id="PTHR31126">
    <property type="entry name" value="TYROSINE-PROTEIN PHOSPHATASE"/>
    <property type="match status" value="1"/>
</dbReference>
<feature type="signal peptide" evidence="2">
    <location>
        <begin position="1"/>
        <end position="19"/>
    </location>
</feature>
<proteinExistence type="inferred from homology"/>
<organism evidence="4 5">
    <name type="scientific">Luteolibacter rhizosphaerae</name>
    <dbReference type="NCBI Taxonomy" id="2989719"/>
    <lineage>
        <taxon>Bacteria</taxon>
        <taxon>Pseudomonadati</taxon>
        <taxon>Verrucomicrobiota</taxon>
        <taxon>Verrucomicrobiia</taxon>
        <taxon>Verrucomicrobiales</taxon>
        <taxon>Verrucomicrobiaceae</taxon>
        <taxon>Luteolibacter</taxon>
    </lineage>
</organism>
<evidence type="ECO:0000313" key="4">
    <source>
        <dbReference type="EMBL" id="MCW1912747.1"/>
    </source>
</evidence>
<dbReference type="SUPFAM" id="SSF52799">
    <property type="entry name" value="(Phosphotyrosine protein) phosphatases II"/>
    <property type="match status" value="1"/>
</dbReference>
<evidence type="ECO:0000256" key="2">
    <source>
        <dbReference type="SAM" id="SignalP"/>
    </source>
</evidence>
<accession>A0ABT3FYV1</accession>
<keyword evidence="5" id="KW-1185">Reference proteome</keyword>
<dbReference type="EMBL" id="JAPDDR010000002">
    <property type="protein sequence ID" value="MCW1912747.1"/>
    <property type="molecule type" value="Genomic_DNA"/>
</dbReference>
<dbReference type="InterPro" id="IPR000387">
    <property type="entry name" value="Tyr_Pase_dom"/>
</dbReference>
<dbReference type="Pfam" id="PF03162">
    <property type="entry name" value="Y_phosphatase2"/>
    <property type="match status" value="1"/>
</dbReference>
<dbReference type="InterPro" id="IPR016130">
    <property type="entry name" value="Tyr_Pase_AS"/>
</dbReference>
<dbReference type="Proteomes" id="UP001165653">
    <property type="component" value="Unassembled WGS sequence"/>
</dbReference>
<dbReference type="PROSITE" id="PS50056">
    <property type="entry name" value="TYR_PHOSPHATASE_2"/>
    <property type="match status" value="1"/>
</dbReference>
<dbReference type="InterPro" id="IPR004861">
    <property type="entry name" value="Siw14-like"/>
</dbReference>
<comment type="similarity">
    <text evidence="1">Belongs to the protein-tyrosine phosphatase family.</text>
</comment>
<dbReference type="PANTHER" id="PTHR31126:SF72">
    <property type="entry name" value="DUAL SPECIFICITY PROTEIN PHOSPHATASE TPBA"/>
    <property type="match status" value="1"/>
</dbReference>
<feature type="domain" description="Tyrosine specific protein phosphatases" evidence="3">
    <location>
        <begin position="84"/>
        <end position="140"/>
    </location>
</feature>
<dbReference type="PROSITE" id="PS51257">
    <property type="entry name" value="PROKAR_LIPOPROTEIN"/>
    <property type="match status" value="1"/>
</dbReference>
<dbReference type="PROSITE" id="PS00383">
    <property type="entry name" value="TYR_PHOSPHATASE_1"/>
    <property type="match status" value="1"/>
</dbReference>
<reference evidence="4" key="1">
    <citation type="submission" date="2022-10" db="EMBL/GenBank/DDBJ databases">
        <title>Luteolibacter sp. GHJ8, whole genome shotgun sequencing project.</title>
        <authorList>
            <person name="Zhao G."/>
            <person name="Shen L."/>
        </authorList>
    </citation>
    <scope>NUCLEOTIDE SEQUENCE</scope>
    <source>
        <strain evidence="4">GHJ8</strain>
    </source>
</reference>
<dbReference type="Gene3D" id="3.90.190.10">
    <property type="entry name" value="Protein tyrosine phosphatase superfamily"/>
    <property type="match status" value="1"/>
</dbReference>
<evidence type="ECO:0000256" key="1">
    <source>
        <dbReference type="ARBA" id="ARBA00009580"/>
    </source>
</evidence>
<comment type="caution">
    <text evidence="4">The sequence shown here is derived from an EMBL/GenBank/DDBJ whole genome shotgun (WGS) entry which is preliminary data.</text>
</comment>
<protein>
    <submittedName>
        <fullName evidence="4">Tyrosine-protein phosphatase</fullName>
    </submittedName>
</protein>
<gene>
    <name evidence="4" type="ORF">OJ996_04125</name>
</gene>
<sequence length="182" mass="20696">MIGKAPIAILAAVLLSACANVRNLHQVDAKIWRSAQPTHSHFHLLEKQGIGEVLTLRDWHPDNDVASRFKFHQITMRAGEIKDEEIVKALRILVSAEKPVLIHCYHGSDRTGAVVAMYRMVVQNWTREKAIEELMEPKHGHHARIFPGIRKYLQTVDIEKIRREVHARPLPKPEVTPPGRPG</sequence>
<dbReference type="RefSeq" id="WP_264511467.1">
    <property type="nucleotide sequence ID" value="NZ_JAPDDR010000002.1"/>
</dbReference>
<evidence type="ECO:0000259" key="3">
    <source>
        <dbReference type="PROSITE" id="PS50056"/>
    </source>
</evidence>